<dbReference type="SMART" id="SM00420">
    <property type="entry name" value="HTH_DEOR"/>
    <property type="match status" value="1"/>
</dbReference>
<evidence type="ECO:0000256" key="1">
    <source>
        <dbReference type="ARBA" id="ARBA00023015"/>
    </source>
</evidence>
<dbReference type="InterPro" id="IPR018356">
    <property type="entry name" value="Tscrpt_reg_HTH_DeoR_CS"/>
</dbReference>
<dbReference type="RefSeq" id="WP_057905133.1">
    <property type="nucleotide sequence ID" value="NZ_AZDA01000093.1"/>
</dbReference>
<accession>A0A0R1GJ78</accession>
<dbReference type="SUPFAM" id="SSF100950">
    <property type="entry name" value="NagB/RpiA/CoA transferase-like"/>
    <property type="match status" value="1"/>
</dbReference>
<dbReference type="PANTHER" id="PTHR30363:SF56">
    <property type="entry name" value="TRANSCRIPTIONAL REGULATOR, DEOR FAMILY"/>
    <property type="match status" value="1"/>
</dbReference>
<evidence type="ECO:0000313" key="6">
    <source>
        <dbReference type="Proteomes" id="UP000051461"/>
    </source>
</evidence>
<keyword evidence="1" id="KW-0805">Transcription regulation</keyword>
<sequence length="251" mass="27790">MLTEERHQYILGELKQHQIVKSQDLIQQTQASESTIRRDLQILEQGGYLVRVHGGAKQVTTLQTELAVNEKSGQSVQEKNAIAQAAVKQLAVRDVIFLDAGTTTLAMIPYLKSDLHLTVVTNGVSHASLLADYNIHCYLLGGALKNSTKAVIGPESIALLNQYRFNKAFMGTNGVHLKYGFTTPDPEEAAVKRAALEQADQVIFMADHTKFEQVSFAKIADLSAGMILTDHLAHEDRLNYQQQTDIQEAFQ</sequence>
<keyword evidence="6" id="KW-1185">Reference proteome</keyword>
<dbReference type="InterPro" id="IPR036388">
    <property type="entry name" value="WH-like_DNA-bd_sf"/>
</dbReference>
<dbReference type="PANTHER" id="PTHR30363">
    <property type="entry name" value="HTH-TYPE TRANSCRIPTIONAL REGULATOR SRLR-RELATED"/>
    <property type="match status" value="1"/>
</dbReference>
<dbReference type="Gene3D" id="1.10.10.10">
    <property type="entry name" value="Winged helix-like DNA-binding domain superfamily/Winged helix DNA-binding domain"/>
    <property type="match status" value="1"/>
</dbReference>
<dbReference type="OrthoDB" id="9797223at2"/>
<dbReference type="InterPro" id="IPR001034">
    <property type="entry name" value="DeoR_HTH"/>
</dbReference>
<dbReference type="Proteomes" id="UP000051461">
    <property type="component" value="Unassembled WGS sequence"/>
</dbReference>
<protein>
    <submittedName>
        <fullName evidence="5">Transcription regulator of fructose operon</fullName>
    </submittedName>
</protein>
<feature type="domain" description="HTH deoR-type" evidence="4">
    <location>
        <begin position="3"/>
        <end position="58"/>
    </location>
</feature>
<dbReference type="PRINTS" id="PR00037">
    <property type="entry name" value="HTHLACR"/>
</dbReference>
<keyword evidence="3" id="KW-0804">Transcription</keyword>
<dbReference type="SUPFAM" id="SSF46785">
    <property type="entry name" value="Winged helix' DNA-binding domain"/>
    <property type="match status" value="1"/>
</dbReference>
<dbReference type="AlphaFoldDB" id="A0A0R1GJ78"/>
<dbReference type="GO" id="GO:0003677">
    <property type="term" value="F:DNA binding"/>
    <property type="evidence" value="ECO:0007669"/>
    <property type="project" value="UniProtKB-KW"/>
</dbReference>
<comment type="caution">
    <text evidence="5">The sequence shown here is derived from an EMBL/GenBank/DDBJ whole genome shotgun (WGS) entry which is preliminary data.</text>
</comment>
<dbReference type="SMART" id="SM01134">
    <property type="entry name" value="DeoRC"/>
    <property type="match status" value="1"/>
</dbReference>
<dbReference type="EMBL" id="AZDA01000093">
    <property type="protein sequence ID" value="KRK34143.1"/>
    <property type="molecule type" value="Genomic_DNA"/>
</dbReference>
<dbReference type="PROSITE" id="PS00894">
    <property type="entry name" value="HTH_DEOR_1"/>
    <property type="match status" value="1"/>
</dbReference>
<dbReference type="InterPro" id="IPR014036">
    <property type="entry name" value="DeoR-like_C"/>
</dbReference>
<dbReference type="PATRIC" id="fig|1423726.3.peg.728"/>
<dbReference type="InterPro" id="IPR036390">
    <property type="entry name" value="WH_DNA-bd_sf"/>
</dbReference>
<evidence type="ECO:0000313" key="5">
    <source>
        <dbReference type="EMBL" id="KRK34143.1"/>
    </source>
</evidence>
<keyword evidence="2" id="KW-0238">DNA-binding</keyword>
<evidence type="ECO:0000256" key="2">
    <source>
        <dbReference type="ARBA" id="ARBA00023125"/>
    </source>
</evidence>
<dbReference type="InterPro" id="IPR037171">
    <property type="entry name" value="NagB/RpiA_transferase-like"/>
</dbReference>
<name>A0A0R1GJ78_9LACO</name>
<dbReference type="Pfam" id="PF08220">
    <property type="entry name" value="HTH_DeoR"/>
    <property type="match status" value="1"/>
</dbReference>
<organism evidence="5 6">
    <name type="scientific">Loigolactobacillus bifermentans DSM 20003</name>
    <dbReference type="NCBI Taxonomy" id="1423726"/>
    <lineage>
        <taxon>Bacteria</taxon>
        <taxon>Bacillati</taxon>
        <taxon>Bacillota</taxon>
        <taxon>Bacilli</taxon>
        <taxon>Lactobacillales</taxon>
        <taxon>Lactobacillaceae</taxon>
        <taxon>Loigolactobacillus</taxon>
    </lineage>
</organism>
<evidence type="ECO:0000259" key="4">
    <source>
        <dbReference type="PROSITE" id="PS51000"/>
    </source>
</evidence>
<dbReference type="STRING" id="1423726.FC07_GL000706"/>
<dbReference type="Pfam" id="PF00455">
    <property type="entry name" value="DeoRC"/>
    <property type="match status" value="1"/>
</dbReference>
<evidence type="ECO:0000256" key="3">
    <source>
        <dbReference type="ARBA" id="ARBA00023163"/>
    </source>
</evidence>
<dbReference type="Gene3D" id="3.40.50.1360">
    <property type="match status" value="1"/>
</dbReference>
<gene>
    <name evidence="5" type="ORF">FC07_GL000706</name>
</gene>
<dbReference type="InterPro" id="IPR050313">
    <property type="entry name" value="Carb_Metab_HTH_regulators"/>
</dbReference>
<dbReference type="PROSITE" id="PS51000">
    <property type="entry name" value="HTH_DEOR_2"/>
    <property type="match status" value="1"/>
</dbReference>
<reference evidence="5 6" key="1">
    <citation type="journal article" date="2015" name="Genome Announc.">
        <title>Expanding the biotechnology potential of lactobacilli through comparative genomics of 213 strains and associated genera.</title>
        <authorList>
            <person name="Sun Z."/>
            <person name="Harris H.M."/>
            <person name="McCann A."/>
            <person name="Guo C."/>
            <person name="Argimon S."/>
            <person name="Zhang W."/>
            <person name="Yang X."/>
            <person name="Jeffery I.B."/>
            <person name="Cooney J.C."/>
            <person name="Kagawa T.F."/>
            <person name="Liu W."/>
            <person name="Song Y."/>
            <person name="Salvetti E."/>
            <person name="Wrobel A."/>
            <person name="Rasinkangas P."/>
            <person name="Parkhill J."/>
            <person name="Rea M.C."/>
            <person name="O'Sullivan O."/>
            <person name="Ritari J."/>
            <person name="Douillard F.P."/>
            <person name="Paul Ross R."/>
            <person name="Yang R."/>
            <person name="Briner A.E."/>
            <person name="Felis G.E."/>
            <person name="de Vos W.M."/>
            <person name="Barrangou R."/>
            <person name="Klaenhammer T.R."/>
            <person name="Caufield P.W."/>
            <person name="Cui Y."/>
            <person name="Zhang H."/>
            <person name="O'Toole P.W."/>
        </authorList>
    </citation>
    <scope>NUCLEOTIDE SEQUENCE [LARGE SCALE GENOMIC DNA]</scope>
    <source>
        <strain evidence="5 6">DSM 20003</strain>
    </source>
</reference>
<dbReference type="GO" id="GO:0003700">
    <property type="term" value="F:DNA-binding transcription factor activity"/>
    <property type="evidence" value="ECO:0007669"/>
    <property type="project" value="InterPro"/>
</dbReference>
<proteinExistence type="predicted"/>